<organism evidence="1 2">
    <name type="scientific">Ricinus communis</name>
    <name type="common">Castor bean</name>
    <dbReference type="NCBI Taxonomy" id="3988"/>
    <lineage>
        <taxon>Eukaryota</taxon>
        <taxon>Viridiplantae</taxon>
        <taxon>Streptophyta</taxon>
        <taxon>Embryophyta</taxon>
        <taxon>Tracheophyta</taxon>
        <taxon>Spermatophyta</taxon>
        <taxon>Magnoliopsida</taxon>
        <taxon>eudicotyledons</taxon>
        <taxon>Gunneridae</taxon>
        <taxon>Pentapetalae</taxon>
        <taxon>rosids</taxon>
        <taxon>fabids</taxon>
        <taxon>Malpighiales</taxon>
        <taxon>Euphorbiaceae</taxon>
        <taxon>Acalyphoideae</taxon>
        <taxon>Acalypheae</taxon>
        <taxon>Ricinus</taxon>
    </lineage>
</organism>
<dbReference type="InParanoid" id="B9SCC2"/>
<dbReference type="Proteomes" id="UP000008311">
    <property type="component" value="Unassembled WGS sequence"/>
</dbReference>
<proteinExistence type="predicted"/>
<gene>
    <name evidence="1" type="ORF">RCOM_0891610</name>
</gene>
<evidence type="ECO:0000313" key="1">
    <source>
        <dbReference type="EMBL" id="EEF38727.1"/>
    </source>
</evidence>
<accession>B9SCC2</accession>
<evidence type="ECO:0000313" key="2">
    <source>
        <dbReference type="Proteomes" id="UP000008311"/>
    </source>
</evidence>
<keyword evidence="2" id="KW-1185">Reference proteome</keyword>
<dbReference type="AlphaFoldDB" id="B9SCC2"/>
<name>B9SCC2_RICCO</name>
<sequence>MVLRHNPYEPALAYRPALVKQKNPCKKIKPILVENSWFVLESSALDSKPIFLLQLSFATKLLHIPIIASSPTNFFDSLITIRNRVRIELQRTMHY</sequence>
<dbReference type="EMBL" id="EQ973920">
    <property type="protein sequence ID" value="EEF38727.1"/>
    <property type="molecule type" value="Genomic_DNA"/>
</dbReference>
<reference evidence="2" key="1">
    <citation type="journal article" date="2010" name="Nat. Biotechnol.">
        <title>Draft genome sequence of the oilseed species Ricinus communis.</title>
        <authorList>
            <person name="Chan A.P."/>
            <person name="Crabtree J."/>
            <person name="Zhao Q."/>
            <person name="Lorenzi H."/>
            <person name="Orvis J."/>
            <person name="Puiu D."/>
            <person name="Melake-Berhan A."/>
            <person name="Jones K.M."/>
            <person name="Redman J."/>
            <person name="Chen G."/>
            <person name="Cahoon E.B."/>
            <person name="Gedil M."/>
            <person name="Stanke M."/>
            <person name="Haas B.J."/>
            <person name="Wortman J.R."/>
            <person name="Fraser-Liggett C.M."/>
            <person name="Ravel J."/>
            <person name="Rabinowicz P.D."/>
        </authorList>
    </citation>
    <scope>NUCLEOTIDE SEQUENCE [LARGE SCALE GENOMIC DNA]</scope>
    <source>
        <strain evidence="2">cv. Hale</strain>
    </source>
</reference>
<protein>
    <submittedName>
        <fullName evidence="1">Uncharacterized protein</fullName>
    </submittedName>
</protein>